<keyword evidence="3" id="KW-1185">Reference proteome</keyword>
<dbReference type="AlphaFoldDB" id="A0A8A2U9C9"/>
<evidence type="ECO:0000256" key="1">
    <source>
        <dbReference type="SAM" id="Phobius"/>
    </source>
</evidence>
<dbReference type="GeneID" id="63182160"/>
<dbReference type="KEGG" id="hlo:J0X27_00410"/>
<keyword evidence="1" id="KW-0812">Transmembrane</keyword>
<protein>
    <submittedName>
        <fullName evidence="2">Uncharacterized protein</fullName>
    </submittedName>
</protein>
<accession>A0A8A2U9C9</accession>
<dbReference type="RefSeq" id="WP_207270546.1">
    <property type="nucleotide sequence ID" value="NZ_CP071463.1"/>
</dbReference>
<organism evidence="2 3">
    <name type="scientific">Natrinema longum</name>
    <dbReference type="NCBI Taxonomy" id="370324"/>
    <lineage>
        <taxon>Archaea</taxon>
        <taxon>Methanobacteriati</taxon>
        <taxon>Methanobacteriota</taxon>
        <taxon>Stenosarchaea group</taxon>
        <taxon>Halobacteria</taxon>
        <taxon>Halobacteriales</taxon>
        <taxon>Natrialbaceae</taxon>
        <taxon>Natrinema</taxon>
    </lineage>
</organism>
<feature type="transmembrane region" description="Helical" evidence="1">
    <location>
        <begin position="117"/>
        <end position="139"/>
    </location>
</feature>
<reference evidence="2 3" key="1">
    <citation type="journal article" date="2006" name="Int. J. Syst. Evol. Microbiol.">
        <title>Haloterrigena longa sp. nov. and Haloterrigena limicola sp. nov., extremely halophilic archaea isolated from a salt lake.</title>
        <authorList>
            <person name="Cui H.L."/>
            <person name="Tohty D."/>
            <person name="Zhou P.J."/>
            <person name="Liu S.J."/>
        </authorList>
    </citation>
    <scope>NUCLEOTIDE SEQUENCE [LARGE SCALE GENOMIC DNA]</scope>
    <source>
        <strain evidence="2 3">ABH32</strain>
    </source>
</reference>
<keyword evidence="1" id="KW-1133">Transmembrane helix</keyword>
<dbReference type="Proteomes" id="UP000663191">
    <property type="component" value="Chromosome"/>
</dbReference>
<keyword evidence="1" id="KW-0472">Membrane</keyword>
<dbReference type="EMBL" id="CP071463">
    <property type="protein sequence ID" value="QSW85349.1"/>
    <property type="molecule type" value="Genomic_DNA"/>
</dbReference>
<name>A0A8A2U9C9_9EURY</name>
<evidence type="ECO:0000313" key="3">
    <source>
        <dbReference type="Proteomes" id="UP000663191"/>
    </source>
</evidence>
<evidence type="ECO:0000313" key="2">
    <source>
        <dbReference type="EMBL" id="QSW85349.1"/>
    </source>
</evidence>
<proteinExistence type="predicted"/>
<feature type="transmembrane region" description="Helical" evidence="1">
    <location>
        <begin position="44"/>
        <end position="63"/>
    </location>
</feature>
<dbReference type="OrthoDB" id="186030at2157"/>
<gene>
    <name evidence="2" type="ORF">J0X27_00410</name>
</gene>
<feature type="transmembrane region" description="Helical" evidence="1">
    <location>
        <begin position="75"/>
        <end position="96"/>
    </location>
</feature>
<sequence>MTRSESDATASPLQFLRRAIGQAWRDLLSVYYANTPIWRLFKSAGLLFFGFFCWSASSLVLSYGIEWTILEYTRAYGFVLILWGPLTHAVIVPLVIRLRRTAEHPVVRAVARNGSKINLSVFLAIVLILGTVPISPMLLDFQSPLESASGSDVNPDLSCTRSDGIVSCSLSESEGIDSVVVTSGNREIERVEEPPLEFTFREDDLEEVVGQKEFVVELRDEDGETLRRYRRSVSSVPEA</sequence>